<keyword evidence="5" id="KW-1185">Reference proteome</keyword>
<feature type="compositionally biased region" description="Low complexity" evidence="3">
    <location>
        <begin position="158"/>
        <end position="169"/>
    </location>
</feature>
<feature type="region of interest" description="Disordered" evidence="3">
    <location>
        <begin position="532"/>
        <end position="592"/>
    </location>
</feature>
<evidence type="ECO:0000313" key="5">
    <source>
        <dbReference type="Proteomes" id="UP000325008"/>
    </source>
</evidence>
<dbReference type="Pfam" id="PF08243">
    <property type="entry name" value="SPT2"/>
    <property type="match status" value="1"/>
</dbReference>
<dbReference type="OrthoDB" id="6259853at2759"/>
<feature type="compositionally biased region" description="Basic residues" evidence="3">
    <location>
        <begin position="582"/>
        <end position="592"/>
    </location>
</feature>
<feature type="compositionally biased region" description="Basic and acidic residues" evidence="3">
    <location>
        <begin position="474"/>
        <end position="485"/>
    </location>
</feature>
<comment type="caution">
    <text evidence="4">The sequence shown here is derived from an EMBL/GenBank/DDBJ whole genome shotgun (WGS) entry which is preliminary data.</text>
</comment>
<feature type="compositionally biased region" description="Polar residues" evidence="3">
    <location>
        <begin position="118"/>
        <end position="134"/>
    </location>
</feature>
<dbReference type="RefSeq" id="XP_014658806.1">
    <property type="nucleotide sequence ID" value="XM_014803320.1"/>
</dbReference>
<feature type="compositionally biased region" description="Acidic residues" evidence="3">
    <location>
        <begin position="487"/>
        <end position="510"/>
    </location>
</feature>
<dbReference type="SMART" id="SM00784">
    <property type="entry name" value="SPT2"/>
    <property type="match status" value="1"/>
</dbReference>
<evidence type="ECO:0000313" key="4">
    <source>
        <dbReference type="EMBL" id="SPO43569.1"/>
    </source>
</evidence>
<dbReference type="InterPro" id="IPR013256">
    <property type="entry name" value="Chromatin_SPT2"/>
</dbReference>
<feature type="compositionally biased region" description="Basic and acidic residues" evidence="3">
    <location>
        <begin position="448"/>
        <end position="464"/>
    </location>
</feature>
<reference evidence="4" key="1">
    <citation type="submission" date="2018-03" db="EMBL/GenBank/DDBJ databases">
        <authorList>
            <person name="Guldener U."/>
        </authorList>
    </citation>
    <scope>NUCLEOTIDE SEQUENCE [LARGE SCALE GENOMIC DNA]</scope>
    <source>
        <strain evidence="4">ATCC34888</strain>
    </source>
</reference>
<feature type="compositionally biased region" description="Basic and acidic residues" evidence="3">
    <location>
        <begin position="251"/>
        <end position="334"/>
    </location>
</feature>
<feature type="compositionally biased region" description="Low complexity" evidence="3">
    <location>
        <begin position="205"/>
        <end position="232"/>
    </location>
</feature>
<protein>
    <submittedName>
        <fullName evidence="4">Uncharacterized protein</fullName>
    </submittedName>
</protein>
<evidence type="ECO:0000256" key="3">
    <source>
        <dbReference type="SAM" id="MobiDB-lite"/>
    </source>
</evidence>
<evidence type="ECO:0000256" key="1">
    <source>
        <dbReference type="ARBA" id="ARBA00006461"/>
    </source>
</evidence>
<organism evidence="4 5">
    <name type="scientific">Pseudozyma antarctica</name>
    <name type="common">Yeast</name>
    <name type="synonym">Candida antarctica</name>
    <dbReference type="NCBI Taxonomy" id="84753"/>
    <lineage>
        <taxon>Eukaryota</taxon>
        <taxon>Fungi</taxon>
        <taxon>Dikarya</taxon>
        <taxon>Basidiomycota</taxon>
        <taxon>Ustilaginomycotina</taxon>
        <taxon>Ustilaginomycetes</taxon>
        <taxon>Ustilaginales</taxon>
        <taxon>Ustilaginaceae</taxon>
        <taxon>Moesziomyces</taxon>
    </lineage>
</organism>
<name>A0A5C3FJE0_PSEA2</name>
<feature type="compositionally biased region" description="Low complexity" evidence="3">
    <location>
        <begin position="335"/>
        <end position="345"/>
    </location>
</feature>
<feature type="region of interest" description="Disordered" evidence="3">
    <location>
        <begin position="1"/>
        <end position="517"/>
    </location>
</feature>
<feature type="compositionally biased region" description="Basic and acidic residues" evidence="3">
    <location>
        <begin position="10"/>
        <end position="54"/>
    </location>
</feature>
<feature type="compositionally biased region" description="Basic and acidic residues" evidence="3">
    <location>
        <begin position="178"/>
        <end position="190"/>
    </location>
</feature>
<keyword evidence="2" id="KW-0175">Coiled coil</keyword>
<dbReference type="EMBL" id="OOIQ01000002">
    <property type="protein sequence ID" value="SPO43569.1"/>
    <property type="molecule type" value="Genomic_DNA"/>
</dbReference>
<sequence length="592" mass="66187">MSSYAQLKEMALRKAEEDQASLNREREHKEREAAAKRAAREAQEREQKERERKILVQRMARQKEEETRERLRKEQASKLRNETIATDDPIAKSKLAGGAGATLSRPDADKLKKPGSTWRENLSGQLKANSNSNPVARRKRKVDEDDFVGNRFDKPSRKSSFSTSASSSASKRKPVPLTREEKQAMRRAREFGSLPRLPPISRVGATPSTSRSSSSINTSDASANANRTSARAHLAKENGLVALGTKKRDHRSIDEIERDLRRQREEKEQSKKEGMSEAEREREAALLRRQRAMEGKRKSDQQDRERQAAKNEAENGDGSDSKDDLYGSEDDRPSASRASQQKAAKTNGLPSVPKRPTNVGAPPAPAQPKEPKPLGGRAAGGIDPADFLPGAPLRPEVMARLTEKAKSASGRGRAARSPERDAAPQAKRVAAEAKTSPAAPSPPASAPPRRETARDRFIREQEEKKKKKLAAGGSDRRDERRRSGSPDEYESEEEYDEDEYESDGMSDDEAGGGGASYRDEIWKIFGKDRKKYASRMVDSDDDMEADAGSVLQEELRSARQAREEDLREEQREMEREREKMLRKQAHKRASGR</sequence>
<proteinExistence type="inferred from homology"/>
<evidence type="ECO:0000256" key="2">
    <source>
        <dbReference type="ARBA" id="ARBA00023054"/>
    </source>
</evidence>
<accession>A0A5C3FJE0</accession>
<feature type="compositionally biased region" description="Basic and acidic residues" evidence="3">
    <location>
        <begin position="553"/>
        <end position="581"/>
    </location>
</feature>
<gene>
    <name evidence="4" type="ORF">PSANT_01254</name>
</gene>
<dbReference type="Proteomes" id="UP000325008">
    <property type="component" value="Unassembled WGS sequence"/>
</dbReference>
<dbReference type="AlphaFoldDB" id="A0A5C3FJE0"/>
<feature type="compositionally biased region" description="Basic and acidic residues" evidence="3">
    <location>
        <begin position="61"/>
        <end position="81"/>
    </location>
</feature>
<comment type="similarity">
    <text evidence="1">Belongs to the SPT2 family.</text>
</comment>